<dbReference type="InterPro" id="IPR024301">
    <property type="entry name" value="Amidase_6"/>
</dbReference>
<feature type="domain" description="Putative amidase" evidence="1">
    <location>
        <begin position="75"/>
        <end position="226"/>
    </location>
</feature>
<keyword evidence="3" id="KW-1185">Reference proteome</keyword>
<dbReference type="AlphaFoldDB" id="A0A323U0C8"/>
<dbReference type="OrthoDB" id="9812429at2"/>
<sequence length="237" mass="28129">MIMIEQLIKQRTKVYLETQYQRRKAVFEHGKLIDDYLIDPDGRYDKLGMNEVDLDSDLMNKVNNDVTSERINYYYDRMSTVKYAERWWDDYNPDYKRFDNDCTNFISQCLRAGGAPMQGASNRKQGWWYKGHQWSFSWSVAHSLRWFLSGSRKGLRAREVSSAENLMRGDVICYDFNGDGRWQHTTVVVDKDANHMPLVNAHTTNSRMRYWTYEDSSAWTPDIKYKFFHIIDGTSDE</sequence>
<organism evidence="2 3">
    <name type="scientific">Salipaludibacillus keqinensis</name>
    <dbReference type="NCBI Taxonomy" id="2045207"/>
    <lineage>
        <taxon>Bacteria</taxon>
        <taxon>Bacillati</taxon>
        <taxon>Bacillota</taxon>
        <taxon>Bacilli</taxon>
        <taxon>Bacillales</taxon>
        <taxon>Bacillaceae</taxon>
    </lineage>
</organism>
<dbReference type="PANTHER" id="PTHR40032">
    <property type="entry name" value="EXPORTED PROTEIN-RELATED"/>
    <property type="match status" value="1"/>
</dbReference>
<gene>
    <name evidence="2" type="ORF">CR194_00130</name>
</gene>
<dbReference type="Pfam" id="PF12671">
    <property type="entry name" value="Amidase_6"/>
    <property type="match status" value="1"/>
</dbReference>
<evidence type="ECO:0000259" key="1">
    <source>
        <dbReference type="Pfam" id="PF12671"/>
    </source>
</evidence>
<proteinExistence type="predicted"/>
<dbReference type="Proteomes" id="UP000248214">
    <property type="component" value="Unassembled WGS sequence"/>
</dbReference>
<dbReference type="PANTHER" id="PTHR40032:SF1">
    <property type="entry name" value="EXPORTED PROTEIN"/>
    <property type="match status" value="1"/>
</dbReference>
<accession>A0A323U0C8</accession>
<evidence type="ECO:0000313" key="3">
    <source>
        <dbReference type="Proteomes" id="UP000248214"/>
    </source>
</evidence>
<name>A0A323U0C8_9BACI</name>
<protein>
    <recommendedName>
        <fullName evidence="1">Putative amidase domain-containing protein</fullName>
    </recommendedName>
</protein>
<dbReference type="EMBL" id="PDOD01000001">
    <property type="protein sequence ID" value="PYZ95285.1"/>
    <property type="molecule type" value="Genomic_DNA"/>
</dbReference>
<comment type="caution">
    <text evidence="2">The sequence shown here is derived from an EMBL/GenBank/DDBJ whole genome shotgun (WGS) entry which is preliminary data.</text>
</comment>
<evidence type="ECO:0000313" key="2">
    <source>
        <dbReference type="EMBL" id="PYZ95285.1"/>
    </source>
</evidence>
<reference evidence="2 3" key="1">
    <citation type="submission" date="2017-10" db="EMBL/GenBank/DDBJ databases">
        <title>Bacillus sp. nov., a halophilic bacterium isolated from a Keqin Lake.</title>
        <authorList>
            <person name="Wang H."/>
        </authorList>
    </citation>
    <scope>NUCLEOTIDE SEQUENCE [LARGE SCALE GENOMIC DNA]</scope>
    <source>
        <strain evidence="2 3">KQ-12</strain>
    </source>
</reference>